<keyword evidence="1" id="KW-0560">Oxidoreductase</keyword>
<dbReference type="GO" id="GO:0070967">
    <property type="term" value="F:coenzyme F420 binding"/>
    <property type="evidence" value="ECO:0007669"/>
    <property type="project" value="TreeGrafter"/>
</dbReference>
<dbReference type="SUPFAM" id="SSF50475">
    <property type="entry name" value="FMN-binding split barrel"/>
    <property type="match status" value="1"/>
</dbReference>
<dbReference type="PANTHER" id="PTHR35176">
    <property type="entry name" value="HEME OXYGENASE HI_0854-RELATED"/>
    <property type="match status" value="1"/>
</dbReference>
<dbReference type="EMBL" id="SNXZ01000008">
    <property type="protein sequence ID" value="TDP92186.1"/>
    <property type="molecule type" value="Genomic_DNA"/>
</dbReference>
<gene>
    <name evidence="3" type="ORF">EV186_108399</name>
</gene>
<accession>A0A4R6S0Q2</accession>
<organism evidence="3 4">
    <name type="scientific">Labedaea rhizosphaerae</name>
    <dbReference type="NCBI Taxonomy" id="598644"/>
    <lineage>
        <taxon>Bacteria</taxon>
        <taxon>Bacillati</taxon>
        <taxon>Actinomycetota</taxon>
        <taxon>Actinomycetes</taxon>
        <taxon>Pseudonocardiales</taxon>
        <taxon>Pseudonocardiaceae</taxon>
        <taxon>Labedaea</taxon>
    </lineage>
</organism>
<proteinExistence type="predicted"/>
<dbReference type="RefSeq" id="WP_133853719.1">
    <property type="nucleotide sequence ID" value="NZ_SNXZ01000008.1"/>
</dbReference>
<dbReference type="InterPro" id="IPR011576">
    <property type="entry name" value="Pyridox_Oxase_N"/>
</dbReference>
<name>A0A4R6S0Q2_LABRH</name>
<comment type="caution">
    <text evidence="3">The sequence shown here is derived from an EMBL/GenBank/DDBJ whole genome shotgun (WGS) entry which is preliminary data.</text>
</comment>
<dbReference type="Pfam" id="PF01243">
    <property type="entry name" value="PNPOx_N"/>
    <property type="match status" value="1"/>
</dbReference>
<evidence type="ECO:0000256" key="1">
    <source>
        <dbReference type="ARBA" id="ARBA00023002"/>
    </source>
</evidence>
<dbReference type="AlphaFoldDB" id="A0A4R6S0Q2"/>
<reference evidence="3 4" key="1">
    <citation type="submission" date="2019-03" db="EMBL/GenBank/DDBJ databases">
        <title>Genomic Encyclopedia of Type Strains, Phase IV (KMG-IV): sequencing the most valuable type-strain genomes for metagenomic binning, comparative biology and taxonomic classification.</title>
        <authorList>
            <person name="Goeker M."/>
        </authorList>
    </citation>
    <scope>NUCLEOTIDE SEQUENCE [LARGE SCALE GENOMIC DNA]</scope>
    <source>
        <strain evidence="3 4">DSM 45361</strain>
    </source>
</reference>
<dbReference type="OrthoDB" id="156845at2"/>
<protein>
    <submittedName>
        <fullName evidence="3">Pyridoxamine 5'-phosphate oxidase</fullName>
    </submittedName>
</protein>
<evidence type="ECO:0000313" key="3">
    <source>
        <dbReference type="EMBL" id="TDP92186.1"/>
    </source>
</evidence>
<dbReference type="GO" id="GO:0016627">
    <property type="term" value="F:oxidoreductase activity, acting on the CH-CH group of donors"/>
    <property type="evidence" value="ECO:0007669"/>
    <property type="project" value="TreeGrafter"/>
</dbReference>
<dbReference type="InterPro" id="IPR052019">
    <property type="entry name" value="F420H2_bilvrd_red/Heme_oxyg"/>
</dbReference>
<feature type="domain" description="Pyridoxamine 5'-phosphate oxidase N-terminal" evidence="2">
    <location>
        <begin position="17"/>
        <end position="139"/>
    </location>
</feature>
<evidence type="ECO:0000313" key="4">
    <source>
        <dbReference type="Proteomes" id="UP000295444"/>
    </source>
</evidence>
<dbReference type="InterPro" id="IPR012349">
    <property type="entry name" value="Split_barrel_FMN-bd"/>
</dbReference>
<evidence type="ECO:0000259" key="2">
    <source>
        <dbReference type="Pfam" id="PF01243"/>
    </source>
</evidence>
<dbReference type="Gene3D" id="2.30.110.10">
    <property type="entry name" value="Electron Transport, Fmn-binding Protein, Chain A"/>
    <property type="match status" value="1"/>
</dbReference>
<keyword evidence="4" id="KW-1185">Reference proteome</keyword>
<dbReference type="Proteomes" id="UP000295444">
    <property type="component" value="Unassembled WGS sequence"/>
</dbReference>
<dbReference type="GO" id="GO:0005829">
    <property type="term" value="C:cytosol"/>
    <property type="evidence" value="ECO:0007669"/>
    <property type="project" value="TreeGrafter"/>
</dbReference>
<dbReference type="PANTHER" id="PTHR35176:SF6">
    <property type="entry name" value="HEME OXYGENASE HI_0854-RELATED"/>
    <property type="match status" value="1"/>
</dbReference>
<sequence>MTTTELAQGDLDLLNTDTAQRLLASTELARLAYRATDGTPRVVPMLFLWNGTELVMSTFAGSGKLAGLRRHPEVTVLIDRAGPPPEVLTLRGDAVLTEVDGLLPDYVALQRRYYGDGSAAALEQLAAQPDLRMVRIAVEPSWAGVLDFQTRFPGGMRR</sequence>